<feature type="region of interest" description="Disordered" evidence="1">
    <location>
        <begin position="449"/>
        <end position="520"/>
    </location>
</feature>
<feature type="compositionally biased region" description="Basic and acidic residues" evidence="1">
    <location>
        <begin position="496"/>
        <end position="513"/>
    </location>
</feature>
<protein>
    <submittedName>
        <fullName evidence="2">Uncharacterized protein</fullName>
    </submittedName>
</protein>
<feature type="compositionally biased region" description="Acidic residues" evidence="1">
    <location>
        <begin position="578"/>
        <end position="592"/>
    </location>
</feature>
<feature type="compositionally biased region" description="Basic residues" evidence="1">
    <location>
        <begin position="803"/>
        <end position="820"/>
    </location>
</feature>
<evidence type="ECO:0000256" key="1">
    <source>
        <dbReference type="SAM" id="MobiDB-lite"/>
    </source>
</evidence>
<proteinExistence type="predicted"/>
<accession>A0A0F7UDH7</accession>
<feature type="compositionally biased region" description="Basic and acidic residues" evidence="1">
    <location>
        <begin position="988"/>
        <end position="1027"/>
    </location>
</feature>
<feature type="compositionally biased region" description="Low complexity" evidence="1">
    <location>
        <begin position="668"/>
        <end position="702"/>
    </location>
</feature>
<reference evidence="2" key="1">
    <citation type="journal article" date="2015" name="PLoS ONE">
        <title>Comprehensive Evaluation of Toxoplasma gondii VEG and Neospora caninum LIV Genomes with Tachyzoite Stage Transcriptome and Proteome Defines Novel Transcript Features.</title>
        <authorList>
            <person name="Ramaprasad A."/>
            <person name="Mourier T."/>
            <person name="Naeem R."/>
            <person name="Malas T.B."/>
            <person name="Moussa E."/>
            <person name="Panigrahi A."/>
            <person name="Vermont S.J."/>
            <person name="Otto T.D."/>
            <person name="Wastling J."/>
            <person name="Pain A."/>
        </authorList>
    </citation>
    <scope>NUCLEOTIDE SEQUENCE</scope>
    <source>
        <strain evidence="2">Liverpool</strain>
    </source>
</reference>
<name>A0A0F7UDH7_NEOCL</name>
<dbReference type="InterPro" id="IPR044237">
    <property type="entry name" value="ATXR2-like"/>
</dbReference>
<dbReference type="InterPro" id="IPR046341">
    <property type="entry name" value="SET_dom_sf"/>
</dbReference>
<feature type="region of interest" description="Disordered" evidence="1">
    <location>
        <begin position="640"/>
        <end position="702"/>
    </location>
</feature>
<feature type="compositionally biased region" description="Basic and acidic residues" evidence="1">
    <location>
        <begin position="750"/>
        <end position="775"/>
    </location>
</feature>
<feature type="compositionally biased region" description="Basic residues" evidence="1">
    <location>
        <begin position="154"/>
        <end position="167"/>
    </location>
</feature>
<dbReference type="SUPFAM" id="SSF82199">
    <property type="entry name" value="SET domain"/>
    <property type="match status" value="1"/>
</dbReference>
<organism evidence="2">
    <name type="scientific">Neospora caninum (strain Liverpool)</name>
    <dbReference type="NCBI Taxonomy" id="572307"/>
    <lineage>
        <taxon>Eukaryota</taxon>
        <taxon>Sar</taxon>
        <taxon>Alveolata</taxon>
        <taxon>Apicomplexa</taxon>
        <taxon>Conoidasida</taxon>
        <taxon>Coccidia</taxon>
        <taxon>Eucoccidiorida</taxon>
        <taxon>Eimeriorina</taxon>
        <taxon>Sarcocystidae</taxon>
        <taxon>Neospora</taxon>
    </lineage>
</organism>
<dbReference type="PANTHER" id="PTHR47436:SF1">
    <property type="entry name" value="SET DOMAIN-CONTAINING PROTEIN"/>
    <property type="match status" value="1"/>
</dbReference>
<feature type="compositionally biased region" description="Low complexity" evidence="1">
    <location>
        <begin position="717"/>
        <end position="737"/>
    </location>
</feature>
<dbReference type="GO" id="GO:0008168">
    <property type="term" value="F:methyltransferase activity"/>
    <property type="evidence" value="ECO:0007669"/>
    <property type="project" value="InterPro"/>
</dbReference>
<feature type="compositionally biased region" description="Basic and acidic residues" evidence="1">
    <location>
        <begin position="209"/>
        <end position="235"/>
    </location>
</feature>
<evidence type="ECO:0000313" key="2">
    <source>
        <dbReference type="EMBL" id="CEL67151.1"/>
    </source>
</evidence>
<feature type="compositionally biased region" description="Basic and acidic residues" evidence="1">
    <location>
        <begin position="458"/>
        <end position="481"/>
    </location>
</feature>
<sequence length="1433" mass="155055">MATAGGLRVSPSSPSSSTSSPSSSPSSSSSSTSSPSSFPSSSPSSPSYPSPASSGPSLSSAALSFRTRSALCAAEGCTWPPSVSLSPSSPASGLGLRATSLLREGETVFLDRASRGWFSPLFRQGGRLASSAEFVFPAFCCHCSAPLPLRRSLLRASRKPKGGNRRRPPSEKRLPRKKGGEINNKSDEQHVDGSFKVEEAGAAGGEEETGTRQAEERHSTDTEVTHRGERERRDGGCLTEQLLSATHHASCVAPSSFTQSPRPSSCSSRPSSCSSRPSSCSSHSSCSSSHSSRSSCSSSRSSCSSSRSSCSSSCSSSPSSRGSSPARSSSGRRRSGAFPGRENADIHGRKTPQKRRATGGDREKAVSARAVEHYVGGVRCRRWRRGCAQKFCDDRCRREAEFLYHSRLCVGFSPAYAELLRRAAEADNEYYLVAAKMFAGVRCLRLPASASARSPGGGDKEGEAEGRFAEAQSEHLDDARGTRPACDSPPRGNSSTEEKWKERGGERTGDRRTGGAQERTTCEECEGLGADADGCGRLSEHERKDESEEWIVPWAGWHRRPWWETMKRPHYAVSSTTEAEDEAQEEETSGDDGDGRLSPIGLSNEVAFVSCEENRKRKSLKSGKYRRFYAAALAGVARARRRAGQATKSCHSAVSQPHSASRLSSPGSSFAAPSWSFRSSRSSSSSSGSSAGSSSSFPASCAPRACVSRSPAVSHVSRCQALASSSSRQSRRGSSQAEWRGRRSRIQHRAKGELRLRRPRKARGEAVERAPESLERVGGCRAPPPVPRKKRTTQKTALARATASRRLRPRVHAVVPRRARRTSENAAHVCSNRKKGNEDRRLPSGRSGPALAPAKPEQDKAKKSKVMTEGGEGKDEPEAEEPGREDEVQDDGDSEEPAKSPATKSVAGCSLESFFRAQIRKQTQDILELLSRLLPELKAAGVLTLDSFADVIGLIRMNATAYRVDHHELASLLETEATRRGKKKKKSEKKERGNDEQKERKEEYEKQEAEKTTHPEAVVERRKETKSGARRQTWTEFKKGRAKERRRGEASGSCGRGVSALHGTGNRRRESRVLEACENGTARGCGGDNRRKRKENAPCSSLCSVEGLALFPIQSCINHSCLPNCRWFYEEEREVVERRPAKEIPGDRARKRESKASGARLALAGVWCPPSEALGTEGLKPRSGEGRDTATANGDAWEPRSGQEASALLSLFPLTPSYFSLAVVACRPILPGEEITADYFRPCEARAPGARRELHAGSSLRPDVSPSFHKGETETAAIGAASVEKREATEREPRASVEAGAGRQGRASEAAGDANGEEKATKRGATPCLRVAHQQSDEQGEGGPGDRQEGRNNGGSEASGDSESPRAVEGSLELPPFLQHRYECMTHQYGFKCSCTLCRNAAAGWRLILAGALTLQDCEDFARERKLRLIEEH</sequence>
<feature type="region of interest" description="Disordered" evidence="1">
    <location>
        <begin position="1"/>
        <end position="56"/>
    </location>
</feature>
<dbReference type="PANTHER" id="PTHR47436">
    <property type="entry name" value="HISTONE-LYSINE N-METHYLTRANSFERASE ATXR2"/>
    <property type="match status" value="1"/>
</dbReference>
<gene>
    <name evidence="2" type="ORF">BN1204_029490</name>
</gene>
<feature type="compositionally biased region" description="Basic and acidic residues" evidence="1">
    <location>
        <begin position="168"/>
        <end position="199"/>
    </location>
</feature>
<dbReference type="Gene3D" id="2.170.270.10">
    <property type="entry name" value="SET domain"/>
    <property type="match status" value="1"/>
</dbReference>
<feature type="compositionally biased region" description="Low complexity" evidence="1">
    <location>
        <begin position="10"/>
        <end position="56"/>
    </location>
</feature>
<feature type="region of interest" description="Disordered" evidence="1">
    <location>
        <begin position="1277"/>
        <end position="1370"/>
    </location>
</feature>
<feature type="compositionally biased region" description="Low complexity" evidence="1">
    <location>
        <begin position="260"/>
        <end position="329"/>
    </location>
</feature>
<dbReference type="EMBL" id="LN714482">
    <property type="protein sequence ID" value="CEL67151.1"/>
    <property type="molecule type" value="Genomic_DNA"/>
</dbReference>
<feature type="compositionally biased region" description="Basic and acidic residues" evidence="1">
    <location>
        <begin position="1283"/>
        <end position="1295"/>
    </location>
</feature>
<dbReference type="CDD" id="cd08161">
    <property type="entry name" value="SET"/>
    <property type="match status" value="1"/>
</dbReference>
<feature type="region of interest" description="Disordered" evidence="1">
    <location>
        <begin position="977"/>
        <end position="1069"/>
    </location>
</feature>
<feature type="region of interest" description="Disordered" evidence="1">
    <location>
        <begin position="717"/>
        <end position="906"/>
    </location>
</feature>
<feature type="compositionally biased region" description="Basic and acidic residues" evidence="1">
    <location>
        <begin position="871"/>
        <end position="886"/>
    </location>
</feature>
<feature type="compositionally biased region" description="Basic and acidic residues" evidence="1">
    <location>
        <begin position="1179"/>
        <end position="1188"/>
    </location>
</feature>
<feature type="region of interest" description="Disordered" evidence="1">
    <location>
        <begin position="154"/>
        <end position="236"/>
    </location>
</feature>
<feature type="region of interest" description="Disordered" evidence="1">
    <location>
        <begin position="1174"/>
        <end position="1199"/>
    </location>
</feature>
<feature type="compositionally biased region" description="Polar residues" evidence="1">
    <location>
        <begin position="647"/>
        <end position="667"/>
    </location>
</feature>
<feature type="region of interest" description="Disordered" evidence="1">
    <location>
        <begin position="253"/>
        <end position="364"/>
    </location>
</feature>
<feature type="region of interest" description="Disordered" evidence="1">
    <location>
        <begin position="572"/>
        <end position="600"/>
    </location>
</feature>